<keyword evidence="2" id="KW-1185">Reference proteome</keyword>
<organism evidence="1 2">
    <name type="scientific">Burkholderia mayonis</name>
    <dbReference type="NCBI Taxonomy" id="1385591"/>
    <lineage>
        <taxon>Bacteria</taxon>
        <taxon>Pseudomonadati</taxon>
        <taxon>Pseudomonadota</taxon>
        <taxon>Betaproteobacteria</taxon>
        <taxon>Burkholderiales</taxon>
        <taxon>Burkholderiaceae</taxon>
        <taxon>Burkholderia</taxon>
        <taxon>pseudomallei group</taxon>
    </lineage>
</organism>
<sequence>MPPCSMSVASSGMSPPDFGVSLLMSTGFFHGAIQPAIEPSRPSRHVIGFVRNGVITNLSQDLRFPGARHAPKRRRFVRARRMPCGMRRARCVSA</sequence>
<evidence type="ECO:0000313" key="1">
    <source>
        <dbReference type="EMBL" id="AOJ00912.1"/>
    </source>
</evidence>
<dbReference type="EMBL" id="CP013386">
    <property type="protein sequence ID" value="AOJ00912.1"/>
    <property type="molecule type" value="Genomic_DNA"/>
</dbReference>
<dbReference type="Proteomes" id="UP000062519">
    <property type="component" value="Chromosome 1"/>
</dbReference>
<gene>
    <name evidence="1" type="ORF">WS70_02965</name>
</gene>
<name>A0A1B4FB35_9BURK</name>
<proteinExistence type="predicted"/>
<dbReference type="AlphaFoldDB" id="A0A1B4FB35"/>
<dbReference type="KEGG" id="buu:WS70_02965"/>
<evidence type="ECO:0000313" key="2">
    <source>
        <dbReference type="Proteomes" id="UP000062519"/>
    </source>
</evidence>
<reference evidence="1 2" key="1">
    <citation type="submission" date="2015-12" db="EMBL/GenBank/DDBJ databases">
        <title>Diversity of Burkholderia near neighbor genomes.</title>
        <authorList>
            <person name="Sahl J."/>
            <person name="Wagner D."/>
            <person name="Keim P."/>
        </authorList>
    </citation>
    <scope>NUCLEOTIDE SEQUENCE [LARGE SCALE GENOMIC DNA]</scope>
    <source>
        <strain evidence="1 2">BDU6</strain>
    </source>
</reference>
<protein>
    <submittedName>
        <fullName evidence="1">Uncharacterized protein</fullName>
    </submittedName>
</protein>
<accession>A0A1B4FB35</accession>